<protein>
    <submittedName>
        <fullName evidence="2">Membrane protein</fullName>
    </submittedName>
</protein>
<keyword evidence="3" id="KW-1185">Reference proteome</keyword>
<dbReference type="AlphaFoldDB" id="A0A031LIZ2"/>
<accession>A0A031LIZ2</accession>
<dbReference type="EMBL" id="JFZT01000068">
    <property type="protein sequence ID" value="EZQ01521.1"/>
    <property type="molecule type" value="Genomic_DNA"/>
</dbReference>
<name>A0A031LIZ2_9CREN</name>
<dbReference type="OrthoDB" id="46160at2157"/>
<dbReference type="Proteomes" id="UP000024332">
    <property type="component" value="Unassembled WGS sequence"/>
</dbReference>
<keyword evidence="1" id="KW-0472">Membrane</keyword>
<dbReference type="STRING" id="1160895.CM19_13000"/>
<keyword evidence="1" id="KW-0812">Transmembrane</keyword>
<comment type="caution">
    <text evidence="2">The sequence shown here is derived from an EMBL/GenBank/DDBJ whole genome shotgun (WGS) entry which is preliminary data.</text>
</comment>
<feature type="transmembrane region" description="Helical" evidence="1">
    <location>
        <begin position="127"/>
        <end position="149"/>
    </location>
</feature>
<proteinExistence type="predicted"/>
<dbReference type="InterPro" id="IPR009339">
    <property type="entry name" value="DUF998"/>
</dbReference>
<feature type="transmembrane region" description="Helical" evidence="1">
    <location>
        <begin position="48"/>
        <end position="68"/>
    </location>
</feature>
<sequence length="182" mass="19618">MRNNVASWLVFIGVTQFILLLIVAEALYPGYSISNNYISDLGVGKTALIFNTSISILGITLIIAGIVYTTKLPFRTTLTLTGLGALGVGLFPETTGDPHLLSALVAFLFSGISSYTALPTIKTPLKYFFPILGTMGLLSLFLFITHNYAGIGEGGIERMIVYPNLIWALGYSSSKLSEVEVK</sequence>
<dbReference type="RefSeq" id="WP_048100752.1">
    <property type="nucleotide sequence ID" value="NZ_JFZT01000068.1"/>
</dbReference>
<evidence type="ECO:0000256" key="1">
    <source>
        <dbReference type="SAM" id="Phobius"/>
    </source>
</evidence>
<evidence type="ECO:0000313" key="3">
    <source>
        <dbReference type="Proteomes" id="UP000024332"/>
    </source>
</evidence>
<gene>
    <name evidence="2" type="ORF">CM19_13000</name>
</gene>
<dbReference type="Pfam" id="PF06197">
    <property type="entry name" value="DUF998"/>
    <property type="match status" value="1"/>
</dbReference>
<evidence type="ECO:0000313" key="2">
    <source>
        <dbReference type="EMBL" id="EZQ01521.1"/>
    </source>
</evidence>
<reference evidence="2 3" key="1">
    <citation type="submission" date="2014-03" db="EMBL/GenBank/DDBJ databases">
        <title>Draft genome sequence of the novel thermoacidophilic archaea Acidianus copahuensis ALE1 strain, isolated from Copahue volcanic area in Neuquen Argentina.</title>
        <authorList>
            <person name="Urbieta M.S."/>
            <person name="Rascovan N."/>
            <person name="Castro C."/>
            <person name="Revale S."/>
            <person name="Giaveno M.A."/>
            <person name="Vazquez M.P."/>
            <person name="Donati E.R."/>
        </authorList>
    </citation>
    <scope>NUCLEOTIDE SEQUENCE [LARGE SCALE GENOMIC DNA]</scope>
    <source>
        <strain evidence="2 3">ALE1</strain>
    </source>
</reference>
<organism evidence="2 3">
    <name type="scientific">Candidatus Acidianus copahuensis</name>
    <dbReference type="NCBI Taxonomy" id="1160895"/>
    <lineage>
        <taxon>Archaea</taxon>
        <taxon>Thermoproteota</taxon>
        <taxon>Thermoprotei</taxon>
        <taxon>Sulfolobales</taxon>
        <taxon>Sulfolobaceae</taxon>
        <taxon>Acidianus</taxon>
    </lineage>
</organism>
<feature type="transmembrane region" description="Helical" evidence="1">
    <location>
        <begin position="74"/>
        <end position="91"/>
    </location>
</feature>
<keyword evidence="1" id="KW-1133">Transmembrane helix</keyword>
<feature type="transmembrane region" description="Helical" evidence="1">
    <location>
        <begin position="100"/>
        <end position="121"/>
    </location>
</feature>
<feature type="transmembrane region" description="Helical" evidence="1">
    <location>
        <begin position="6"/>
        <end position="28"/>
    </location>
</feature>